<sequence>MASSCARGGLDWILGKAFSPKGLLSIGTGCPGKWLSHHPWGCLKDVLMWCLGTWCSGGLGSVRLMVGLDDLKGLFQPKRFYDINNNNFSARDGSKSVDMWRRDVQFLVLECSMHGASDGEAECTLRRVVDHIKLAGEREFNTPNGRNSIQLDLEKSELWINAMQQYRLGNNWLNRMSVAKQWDIMVPAKLKMSHNVVLQSVLRFLKWKGRRLKNGERMQQRTTKVIGAIGPISYEEGLRESGWFSLAKKRG</sequence>
<evidence type="ECO:0000313" key="2">
    <source>
        <dbReference type="Proteomes" id="UP001333110"/>
    </source>
</evidence>
<gene>
    <name evidence="1" type="ORF">QYF61_011408</name>
</gene>
<protein>
    <submittedName>
        <fullName evidence="1">Uncharacterized protein</fullName>
    </submittedName>
</protein>
<comment type="caution">
    <text evidence="1">The sequence shown here is derived from an EMBL/GenBank/DDBJ whole genome shotgun (WGS) entry which is preliminary data.</text>
</comment>
<keyword evidence="2" id="KW-1185">Reference proteome</keyword>
<organism evidence="1 2">
    <name type="scientific">Mycteria americana</name>
    <name type="common">Wood stork</name>
    <dbReference type="NCBI Taxonomy" id="33587"/>
    <lineage>
        <taxon>Eukaryota</taxon>
        <taxon>Metazoa</taxon>
        <taxon>Chordata</taxon>
        <taxon>Craniata</taxon>
        <taxon>Vertebrata</taxon>
        <taxon>Euteleostomi</taxon>
        <taxon>Archelosauria</taxon>
        <taxon>Archosauria</taxon>
        <taxon>Dinosauria</taxon>
        <taxon>Saurischia</taxon>
        <taxon>Theropoda</taxon>
        <taxon>Coelurosauria</taxon>
        <taxon>Aves</taxon>
        <taxon>Neognathae</taxon>
        <taxon>Neoaves</taxon>
        <taxon>Aequornithes</taxon>
        <taxon>Ciconiiformes</taxon>
        <taxon>Ciconiidae</taxon>
        <taxon>Mycteria</taxon>
    </lineage>
</organism>
<accession>A0AAN7S6P6</accession>
<dbReference type="EMBL" id="JAUNZN010000001">
    <property type="protein sequence ID" value="KAK4830495.1"/>
    <property type="molecule type" value="Genomic_DNA"/>
</dbReference>
<name>A0AAN7S6P6_MYCAM</name>
<dbReference type="Proteomes" id="UP001333110">
    <property type="component" value="Unassembled WGS sequence"/>
</dbReference>
<proteinExistence type="predicted"/>
<dbReference type="AlphaFoldDB" id="A0AAN7S6P6"/>
<evidence type="ECO:0000313" key="1">
    <source>
        <dbReference type="EMBL" id="KAK4830495.1"/>
    </source>
</evidence>
<reference evidence="1 2" key="1">
    <citation type="journal article" date="2023" name="J. Hered.">
        <title>Chromosome-level genome of the wood stork (Mycteria americana) provides insight into avian chromosome evolution.</title>
        <authorList>
            <person name="Flamio R. Jr."/>
            <person name="Ramstad K.M."/>
        </authorList>
    </citation>
    <scope>NUCLEOTIDE SEQUENCE [LARGE SCALE GENOMIC DNA]</scope>
    <source>
        <strain evidence="1">JAX WOST 10</strain>
    </source>
</reference>